<keyword evidence="4" id="KW-0732">Signal</keyword>
<keyword evidence="1 2" id="KW-0597">Phosphoprotein</keyword>
<name>A0A395J2N6_9HELO</name>
<dbReference type="SUPFAM" id="SSF47384">
    <property type="entry name" value="Homodimeric domain of signal transducing histidine kinase"/>
    <property type="match status" value="1"/>
</dbReference>
<keyword evidence="8" id="KW-1185">Reference proteome</keyword>
<protein>
    <recommendedName>
        <fullName evidence="9">Response regulatory domain-containing protein</fullName>
    </recommendedName>
</protein>
<dbReference type="Pfam" id="PF00072">
    <property type="entry name" value="Response_reg"/>
    <property type="match status" value="1"/>
</dbReference>
<dbReference type="SMART" id="SM00448">
    <property type="entry name" value="REC"/>
    <property type="match status" value="1"/>
</dbReference>
<dbReference type="CDD" id="cd00082">
    <property type="entry name" value="HisKA"/>
    <property type="match status" value="1"/>
</dbReference>
<dbReference type="InterPro" id="IPR003661">
    <property type="entry name" value="HisK_dim/P_dom"/>
</dbReference>
<accession>A0A395J2N6</accession>
<feature type="chain" id="PRO_5017445469" description="Response regulatory domain-containing protein" evidence="4">
    <location>
        <begin position="17"/>
        <end position="533"/>
    </location>
</feature>
<feature type="domain" description="PAC" evidence="6">
    <location>
        <begin position="214"/>
        <end position="270"/>
    </location>
</feature>
<evidence type="ECO:0008006" key="9">
    <source>
        <dbReference type="Google" id="ProtNLM"/>
    </source>
</evidence>
<dbReference type="EMBL" id="QKRW01000006">
    <property type="protein sequence ID" value="RAL66506.1"/>
    <property type="molecule type" value="Genomic_DNA"/>
</dbReference>
<dbReference type="SUPFAM" id="SSF52172">
    <property type="entry name" value="CheY-like"/>
    <property type="match status" value="1"/>
</dbReference>
<evidence type="ECO:0000256" key="1">
    <source>
        <dbReference type="ARBA" id="ARBA00022553"/>
    </source>
</evidence>
<comment type="caution">
    <text evidence="7">The sequence shown here is derived from an EMBL/GenBank/DDBJ whole genome shotgun (WGS) entry which is preliminary data.</text>
</comment>
<dbReference type="InterPro" id="IPR050956">
    <property type="entry name" value="2C_system_His_kinase"/>
</dbReference>
<evidence type="ECO:0000256" key="2">
    <source>
        <dbReference type="PROSITE-ProRule" id="PRU00169"/>
    </source>
</evidence>
<feature type="region of interest" description="Disordered" evidence="3">
    <location>
        <begin position="504"/>
        <end position="533"/>
    </location>
</feature>
<dbReference type="Gene3D" id="1.10.287.130">
    <property type="match status" value="1"/>
</dbReference>
<dbReference type="PANTHER" id="PTHR43719">
    <property type="entry name" value="TWO-COMPONENT HISTIDINE KINASE"/>
    <property type="match status" value="1"/>
</dbReference>
<dbReference type="PANTHER" id="PTHR43719:SF30">
    <property type="entry name" value="TWO-COMPONENT SYSTEM RESPONSE REGULATOR"/>
    <property type="match status" value="1"/>
</dbReference>
<reference evidence="7 8" key="1">
    <citation type="submission" date="2018-06" db="EMBL/GenBank/DDBJ databases">
        <title>Genome Sequence of the Brown Rot Fungal Pathogen Monilinia fructigena.</title>
        <authorList>
            <person name="Landi L."/>
            <person name="De Miccolis Angelini R.M."/>
            <person name="Pollastro S."/>
            <person name="Abate D."/>
            <person name="Faretra F."/>
            <person name="Romanazzi G."/>
        </authorList>
    </citation>
    <scope>NUCLEOTIDE SEQUENCE [LARGE SCALE GENOMIC DNA]</scope>
    <source>
        <strain evidence="7 8">Mfrg269</strain>
    </source>
</reference>
<dbReference type="AlphaFoldDB" id="A0A395J2N6"/>
<dbReference type="InterPro" id="IPR001789">
    <property type="entry name" value="Sig_transdc_resp-reg_receiver"/>
</dbReference>
<evidence type="ECO:0000259" key="5">
    <source>
        <dbReference type="PROSITE" id="PS50110"/>
    </source>
</evidence>
<dbReference type="Gene3D" id="3.30.450.20">
    <property type="entry name" value="PAS domain"/>
    <property type="match status" value="1"/>
</dbReference>
<evidence type="ECO:0000256" key="4">
    <source>
        <dbReference type="SAM" id="SignalP"/>
    </source>
</evidence>
<proteinExistence type="predicted"/>
<dbReference type="Proteomes" id="UP000249056">
    <property type="component" value="Unassembled WGS sequence"/>
</dbReference>
<dbReference type="CDD" id="cd17546">
    <property type="entry name" value="REC_hyHK_CKI1_RcsC-like"/>
    <property type="match status" value="1"/>
</dbReference>
<evidence type="ECO:0000259" key="6">
    <source>
        <dbReference type="PROSITE" id="PS50113"/>
    </source>
</evidence>
<feature type="modified residue" description="4-aspartylphosphate" evidence="2">
    <location>
        <position position="438"/>
    </location>
</feature>
<dbReference type="OrthoDB" id="60033at2759"/>
<feature type="domain" description="Response regulatory" evidence="5">
    <location>
        <begin position="373"/>
        <end position="508"/>
    </location>
</feature>
<feature type="compositionally biased region" description="Polar residues" evidence="3">
    <location>
        <begin position="510"/>
        <end position="526"/>
    </location>
</feature>
<dbReference type="GO" id="GO:0000155">
    <property type="term" value="F:phosphorelay sensor kinase activity"/>
    <property type="evidence" value="ECO:0007669"/>
    <property type="project" value="InterPro"/>
</dbReference>
<dbReference type="Gene3D" id="3.40.50.2300">
    <property type="match status" value="1"/>
</dbReference>
<dbReference type="InterPro" id="IPR011006">
    <property type="entry name" value="CheY-like_superfamily"/>
</dbReference>
<gene>
    <name evidence="7" type="ORF">DID88_006196</name>
</gene>
<evidence type="ECO:0000256" key="3">
    <source>
        <dbReference type="SAM" id="MobiDB-lite"/>
    </source>
</evidence>
<sequence>MRLFVLLYSVAETSEASNPLPQTTPSPSVPCSLEGSVGIPEGHSIAPSTFDIAYDQNWLTEPFKEAMDKIETIFVPLGSEVKQKLGGIKCRGFGEPTHVVVCPLMDSDTQSVLAFLVLALNPRRPYDIKIIKKSQANFARFATRTPVGLAILAVDGTALSANDLWRSQTKLDVGSSKVNWEGVLMPGEFESVMRTWAEVVEEKKARTLHTRIDKPWKAPELNIDGEEQWTESHLILAMYPDLDNEGNVSTIMSCITDISELKWSENQLRARMEQALEMKKQQERFIDMTSHEMRNPLSALIGCADEILFSLHEYKDSIKQFIGAGKIRELLSAELPTYLIDDAIEATDTIITVPCIKKRIIDDILTLSRLDSNLLVVSPEASQPKVLVKSLRKEGFAVIVANHGDEALEFLKETEFWVGDGDQGSSKPKRKLNLILMDLEMPVMDGITCVKQIRRWEREGMIKGHVPIIAVTANARRIERLVRRYHENRIETPATDTRTLGARTADLRTSDTIQADSNTQNGSQAGRITGLKD</sequence>
<evidence type="ECO:0000313" key="8">
    <source>
        <dbReference type="Proteomes" id="UP000249056"/>
    </source>
</evidence>
<dbReference type="PROSITE" id="PS50113">
    <property type="entry name" value="PAC"/>
    <property type="match status" value="1"/>
</dbReference>
<evidence type="ECO:0000313" key="7">
    <source>
        <dbReference type="EMBL" id="RAL66506.1"/>
    </source>
</evidence>
<dbReference type="PROSITE" id="PS50110">
    <property type="entry name" value="RESPONSE_REGULATORY"/>
    <property type="match status" value="1"/>
</dbReference>
<dbReference type="InterPro" id="IPR000700">
    <property type="entry name" value="PAS-assoc_C"/>
</dbReference>
<dbReference type="InterPro" id="IPR036097">
    <property type="entry name" value="HisK_dim/P_sf"/>
</dbReference>
<feature type="signal peptide" evidence="4">
    <location>
        <begin position="1"/>
        <end position="16"/>
    </location>
</feature>
<organism evidence="7 8">
    <name type="scientific">Monilinia fructigena</name>
    <dbReference type="NCBI Taxonomy" id="38457"/>
    <lineage>
        <taxon>Eukaryota</taxon>
        <taxon>Fungi</taxon>
        <taxon>Dikarya</taxon>
        <taxon>Ascomycota</taxon>
        <taxon>Pezizomycotina</taxon>
        <taxon>Leotiomycetes</taxon>
        <taxon>Helotiales</taxon>
        <taxon>Sclerotiniaceae</taxon>
        <taxon>Monilinia</taxon>
    </lineage>
</organism>